<keyword evidence="1" id="KW-0732">Signal</keyword>
<protein>
    <submittedName>
        <fullName evidence="2">Uncharacterized protein</fullName>
    </submittedName>
</protein>
<keyword evidence="3" id="KW-1185">Reference proteome</keyword>
<dbReference type="InterPro" id="IPR058087">
    <property type="entry name" value="XAC2610_dom"/>
</dbReference>
<evidence type="ECO:0000313" key="3">
    <source>
        <dbReference type="Proteomes" id="UP001432017"/>
    </source>
</evidence>
<feature type="signal peptide" evidence="1">
    <location>
        <begin position="1"/>
        <end position="18"/>
    </location>
</feature>
<sequence length="249" mass="29188">MKRYFLLFGLLLSTYSHALEKLNVQLWAERDLVSNNDKYILNLHTGDWQSGGILYWIGTTNSLHFRGNQKGLDFTLSSFEPGGGEKPSEYKIVGKLTPHLNRFEAELHHLPSQNVEKVTFGSLFWQPDRPQHLIEFWGEPQPYNRVKIDEIRILERESRKFLQTIEVSHKNDIYQEGLAAHYIDLNFDGYFDIAMQVGGDFEAGGYRYWLYNASSQKYELSEELSKLTRYPSRDIILRELRFLEGTVKW</sequence>
<dbReference type="Proteomes" id="UP001432017">
    <property type="component" value="Unassembled WGS sequence"/>
</dbReference>
<proteinExistence type="predicted"/>
<dbReference type="NCBIfam" id="NF047539">
    <property type="entry name" value="XAC2610_fam"/>
    <property type="match status" value="1"/>
</dbReference>
<evidence type="ECO:0000256" key="1">
    <source>
        <dbReference type="SAM" id="SignalP"/>
    </source>
</evidence>
<evidence type="ECO:0000313" key="2">
    <source>
        <dbReference type="EMBL" id="MEG9476512.1"/>
    </source>
</evidence>
<feature type="chain" id="PRO_5046080826" evidence="1">
    <location>
        <begin position="19"/>
        <end position="249"/>
    </location>
</feature>
<organism evidence="2 3">
    <name type="scientific">Mannheimia indoligenes</name>
    <dbReference type="NCBI Taxonomy" id="3103145"/>
    <lineage>
        <taxon>Bacteria</taxon>
        <taxon>Pseudomonadati</taxon>
        <taxon>Pseudomonadota</taxon>
        <taxon>Gammaproteobacteria</taxon>
        <taxon>Pasteurellales</taxon>
        <taxon>Pasteurellaceae</taxon>
        <taxon>Mannheimia</taxon>
    </lineage>
</organism>
<reference evidence="2" key="1">
    <citation type="submission" date="2023-12" db="EMBL/GenBank/DDBJ databases">
        <title>Mannheima indologenes sp. nov. proposed for Clade V organisms of Mannheimia.</title>
        <authorList>
            <person name="Christensen H."/>
        </authorList>
    </citation>
    <scope>NUCLEOTIDE SEQUENCE</scope>
    <source>
        <strain evidence="2">M14.4</strain>
    </source>
</reference>
<gene>
    <name evidence="2" type="ORF">V6W77_09550</name>
</gene>
<comment type="caution">
    <text evidence="2">The sequence shown here is derived from an EMBL/GenBank/DDBJ whole genome shotgun (WGS) entry which is preliminary data.</text>
</comment>
<dbReference type="EMBL" id="JBAJJM010000013">
    <property type="protein sequence ID" value="MEG9476512.1"/>
    <property type="molecule type" value="Genomic_DNA"/>
</dbReference>
<name>A0ABU7ZH70_9PAST</name>
<dbReference type="RefSeq" id="WP_334254501.1">
    <property type="nucleotide sequence ID" value="NZ_JBAJJM010000013.1"/>
</dbReference>
<accession>A0ABU7ZH70</accession>